<dbReference type="InterPro" id="IPR003414">
    <property type="entry name" value="PP_kinase"/>
</dbReference>
<feature type="domain" description="Polyphosphate kinase middle" evidence="8">
    <location>
        <begin position="173"/>
        <end position="352"/>
    </location>
</feature>
<dbReference type="Pfam" id="PF02503">
    <property type="entry name" value="PP_kinase"/>
    <property type="match status" value="1"/>
</dbReference>
<dbReference type="PIRSF" id="PIRSF015589">
    <property type="entry name" value="PP_kinase"/>
    <property type="match status" value="1"/>
</dbReference>
<dbReference type="InterPro" id="IPR036830">
    <property type="entry name" value="PP_kinase_middle_dom_sf"/>
</dbReference>
<evidence type="ECO:0000256" key="5">
    <source>
        <dbReference type="ARBA" id="ARBA00022840"/>
    </source>
</evidence>
<dbReference type="InterPro" id="IPR036832">
    <property type="entry name" value="PPK_N_dom_sf"/>
</dbReference>
<dbReference type="Pfam" id="PF17941">
    <property type="entry name" value="PP_kinase_C_1"/>
    <property type="match status" value="1"/>
</dbReference>
<evidence type="ECO:0000256" key="3">
    <source>
        <dbReference type="ARBA" id="ARBA00022741"/>
    </source>
</evidence>
<evidence type="ECO:0000256" key="4">
    <source>
        <dbReference type="ARBA" id="ARBA00022777"/>
    </source>
</evidence>
<feature type="binding site" evidence="6">
    <location>
        <position position="612"/>
    </location>
    <ligand>
        <name>ATP</name>
        <dbReference type="ChEBI" id="CHEBI:30616"/>
    </ligand>
</feature>
<feature type="active site" description="Phosphohistidine intermediate" evidence="6">
    <location>
        <position position="483"/>
    </location>
</feature>
<dbReference type="Proteomes" id="UP000054869">
    <property type="component" value="Unassembled WGS sequence"/>
</dbReference>
<dbReference type="NCBIfam" id="TIGR03705">
    <property type="entry name" value="poly_P_kin"/>
    <property type="match status" value="1"/>
</dbReference>
<accession>A0A0W0VLJ3</accession>
<evidence type="ECO:0000256" key="2">
    <source>
        <dbReference type="ARBA" id="ARBA00022679"/>
    </source>
</evidence>
<keyword evidence="1 6" id="KW-0597">Phosphoprotein</keyword>
<dbReference type="PANTHER" id="PTHR30218">
    <property type="entry name" value="POLYPHOSPHATE KINASE"/>
    <property type="match status" value="1"/>
</dbReference>
<keyword evidence="2 6" id="KW-0808">Transferase</keyword>
<evidence type="ECO:0000313" key="12">
    <source>
        <dbReference type="EMBL" id="KTD21003.1"/>
    </source>
</evidence>
<dbReference type="InterPro" id="IPR024953">
    <property type="entry name" value="PP_kinase_middle"/>
</dbReference>
<proteinExistence type="inferred from homology"/>
<evidence type="ECO:0000313" key="13">
    <source>
        <dbReference type="Proteomes" id="UP000054869"/>
    </source>
</evidence>
<keyword evidence="3 6" id="KW-0547">Nucleotide-binding</keyword>
<keyword evidence="5 6" id="KW-0067">ATP-binding</keyword>
<evidence type="ECO:0000259" key="8">
    <source>
        <dbReference type="Pfam" id="PF02503"/>
    </source>
</evidence>
<sequence length="733" mass="84960">MRLTTIKLRTFSILELPRLDRGIHSKSLNLMAVDKRLSLLRSFALTDELDNPEYYINREFTALAFNERVLQLAKDEHVPLLERMRFLCICSGNLDEFFEIRVAGLKEKIALSSRKQYIDGLQADEIFTQLSKKVHILIDELYHIFNKELLPAMKRENIHFLATEEWTDDIHLWAKHYFKNEILPIVSPIALDLAHPFPRLFNKSLNFIISLRGKDAFDRNIDYAVIHAPRSIPRLIHLPSELCEEGSTYFVYLSSIIETHVHSLFPGMEINGCYPFRLTRNSDLFLREEEIEDLAVAVQRELFSRHYGHVVRLEVDKNCPANIVDFLLQKHHLHHEDAYHCDGPVNLQRYFSVINRIERPELNYPPLIVHYPEMLYKRNLFNALDEQDILLHHPYQSYDVVIDFVRQAAADPNVLAIKQTLYRTHSESVMVKALVEAARTGKEVTAVVELRARFDEESNLRLANHLHEAGVLVLYGVVGYKTHAKMTLVVRRAHGKLKRYAHLGTGNYHEQTAKRYTDFGLLTCEPTITSDVQIIFQQLTGLGRTVKLKALCHSPFTLQKNLLQLIEDCMQAALEGKETEINIKVNGLTDKTMIKALYRASQAGVKINLLVRSVCCLKPGIPNVSENIRVISIVGRFLEHHRVYYFRTGNEERYYCSSADLMERNLYTRIELMFPILDESHCKRIKQEIFKNYLKDNCNAWEMQADGSYKPMTNGKYSAQEKLIELYSNKNGD</sequence>
<feature type="domain" description="Polyphosphate kinase N-terminal" evidence="9">
    <location>
        <begin position="55"/>
        <end position="160"/>
    </location>
</feature>
<dbReference type="NCBIfam" id="NF003918">
    <property type="entry name" value="PRK05443.1-2"/>
    <property type="match status" value="1"/>
</dbReference>
<dbReference type="InterPro" id="IPR041108">
    <property type="entry name" value="PP_kinase_C_1"/>
</dbReference>
<protein>
    <recommendedName>
        <fullName evidence="6 7">Polyphosphate kinase</fullName>
        <ecNumber evidence="6 7">2.7.4.1</ecNumber>
    </recommendedName>
    <alternativeName>
        <fullName evidence="6">ATP-polyphosphate phosphotransferase</fullName>
    </alternativeName>
    <alternativeName>
        <fullName evidence="6">Polyphosphoric acid kinase</fullName>
    </alternativeName>
</protein>
<dbReference type="Pfam" id="PF13090">
    <property type="entry name" value="PP_kinase_C"/>
    <property type="match status" value="1"/>
</dbReference>
<dbReference type="Pfam" id="PF13089">
    <property type="entry name" value="PP_kinase_N"/>
    <property type="match status" value="1"/>
</dbReference>
<evidence type="ECO:0000256" key="6">
    <source>
        <dbReference type="HAMAP-Rule" id="MF_00347"/>
    </source>
</evidence>
<evidence type="ECO:0000256" key="7">
    <source>
        <dbReference type="RuleBase" id="RU003800"/>
    </source>
</evidence>
<dbReference type="GO" id="GO:0046872">
    <property type="term" value="F:metal ion binding"/>
    <property type="evidence" value="ECO:0007669"/>
    <property type="project" value="UniProtKB-KW"/>
</dbReference>
<dbReference type="GO" id="GO:0006799">
    <property type="term" value="P:polyphosphate biosynthetic process"/>
    <property type="evidence" value="ECO:0007669"/>
    <property type="project" value="UniProtKB-UniRule"/>
</dbReference>
<dbReference type="eggNOG" id="COG0855">
    <property type="taxonomic scope" value="Bacteria"/>
</dbReference>
<dbReference type="EC" id="2.7.4.1" evidence="6 7"/>
<feature type="binding site" evidence="6">
    <location>
        <position position="640"/>
    </location>
    <ligand>
        <name>ATP</name>
        <dbReference type="ChEBI" id="CHEBI:30616"/>
    </ligand>
</feature>
<comment type="function">
    <text evidence="6 7">Catalyzes the reversible transfer of the terminal phosphate of ATP to form a long-chain polyphosphate (polyP).</text>
</comment>
<dbReference type="Gene3D" id="1.20.58.310">
    <property type="entry name" value="Polyphosphate kinase N-terminal domain"/>
    <property type="match status" value="1"/>
</dbReference>
<organism evidence="12 13">
    <name type="scientific">Legionella lansingensis</name>
    <dbReference type="NCBI Taxonomy" id="45067"/>
    <lineage>
        <taxon>Bacteria</taxon>
        <taxon>Pseudomonadati</taxon>
        <taxon>Pseudomonadota</taxon>
        <taxon>Gammaproteobacteria</taxon>
        <taxon>Legionellales</taxon>
        <taxon>Legionellaceae</taxon>
        <taxon>Legionella</taxon>
    </lineage>
</organism>
<dbReference type="Gene3D" id="3.30.870.10">
    <property type="entry name" value="Endonuclease Chain A"/>
    <property type="match status" value="2"/>
</dbReference>
<dbReference type="PATRIC" id="fig|45067.4.peg.1819"/>
<dbReference type="STRING" id="45067.Llan_1733"/>
<dbReference type="EMBL" id="LNYI01000033">
    <property type="protein sequence ID" value="KTD21003.1"/>
    <property type="molecule type" value="Genomic_DNA"/>
</dbReference>
<comment type="catalytic activity">
    <reaction evidence="6 7">
        <text>[phosphate](n) + ATP = [phosphate](n+1) + ADP</text>
        <dbReference type="Rhea" id="RHEA:19573"/>
        <dbReference type="Rhea" id="RHEA-COMP:9859"/>
        <dbReference type="Rhea" id="RHEA-COMP:14280"/>
        <dbReference type="ChEBI" id="CHEBI:16838"/>
        <dbReference type="ChEBI" id="CHEBI:30616"/>
        <dbReference type="ChEBI" id="CHEBI:456216"/>
        <dbReference type="EC" id="2.7.4.1"/>
    </reaction>
</comment>
<comment type="similarity">
    <text evidence="6 7">Belongs to the polyphosphate kinase 1 (PPK1) family.</text>
</comment>
<dbReference type="NCBIfam" id="NF003917">
    <property type="entry name" value="PRK05443.1-1"/>
    <property type="match status" value="1"/>
</dbReference>
<dbReference type="SUPFAM" id="SSF143724">
    <property type="entry name" value="PHP14-like"/>
    <property type="match status" value="1"/>
</dbReference>
<comment type="PTM">
    <text evidence="6 7">An intermediate of this reaction is the autophosphorylated ppk in which a phosphate is covalently linked to a histidine residue through a N-P bond.</text>
</comment>
<dbReference type="GO" id="GO:0005524">
    <property type="term" value="F:ATP binding"/>
    <property type="evidence" value="ECO:0007669"/>
    <property type="project" value="UniProtKB-KW"/>
</dbReference>
<keyword evidence="13" id="KW-1185">Reference proteome</keyword>
<dbReference type="GO" id="GO:0009358">
    <property type="term" value="C:polyphosphate kinase complex"/>
    <property type="evidence" value="ECO:0007669"/>
    <property type="project" value="InterPro"/>
</dbReference>
<comment type="caution">
    <text evidence="12">The sequence shown here is derived from an EMBL/GenBank/DDBJ whole genome shotgun (WGS) entry which is preliminary data.</text>
</comment>
<dbReference type="SUPFAM" id="SSF140356">
    <property type="entry name" value="PPK N-terminal domain-like"/>
    <property type="match status" value="1"/>
</dbReference>
<dbReference type="SUPFAM" id="SSF56024">
    <property type="entry name" value="Phospholipase D/nuclease"/>
    <property type="match status" value="2"/>
</dbReference>
<feature type="binding site" evidence="6">
    <location>
        <position position="423"/>
    </location>
    <ligand>
        <name>Mg(2+)</name>
        <dbReference type="ChEBI" id="CHEBI:18420"/>
    </ligand>
</feature>
<keyword evidence="4 6" id="KW-0418">Kinase</keyword>
<feature type="binding site" evidence="6">
    <location>
        <position position="93"/>
    </location>
    <ligand>
        <name>ATP</name>
        <dbReference type="ChEBI" id="CHEBI:30616"/>
    </ligand>
</feature>
<evidence type="ECO:0000259" key="11">
    <source>
        <dbReference type="Pfam" id="PF17941"/>
    </source>
</evidence>
<dbReference type="Gene3D" id="3.30.1840.10">
    <property type="entry name" value="Polyphosphate kinase middle domain"/>
    <property type="match status" value="1"/>
</dbReference>
<feature type="domain" description="Polyphosphate kinase C-terminal" evidence="11">
    <location>
        <begin position="379"/>
        <end position="542"/>
    </location>
</feature>
<comment type="cofactor">
    <cofactor evidence="6">
        <name>Mg(2+)</name>
        <dbReference type="ChEBI" id="CHEBI:18420"/>
    </cofactor>
</comment>
<name>A0A0W0VLJ3_9GAMM</name>
<dbReference type="HAMAP" id="MF_00347">
    <property type="entry name" value="Polyphosphate_kinase"/>
    <property type="match status" value="1"/>
</dbReference>
<dbReference type="GO" id="GO:0008976">
    <property type="term" value="F:polyphosphate kinase activity"/>
    <property type="evidence" value="ECO:0007669"/>
    <property type="project" value="UniProtKB-UniRule"/>
</dbReference>
<feature type="domain" description="Polyphosphate kinase C-terminal" evidence="10">
    <location>
        <begin position="552"/>
        <end position="714"/>
    </location>
</feature>
<dbReference type="InterPro" id="IPR025200">
    <property type="entry name" value="PPK_C_dom2"/>
</dbReference>
<feature type="binding site" evidence="6">
    <location>
        <position position="516"/>
    </location>
    <ligand>
        <name>ATP</name>
        <dbReference type="ChEBI" id="CHEBI:30616"/>
    </ligand>
</feature>
<feature type="binding site" evidence="6">
    <location>
        <position position="453"/>
    </location>
    <ligand>
        <name>Mg(2+)</name>
        <dbReference type="ChEBI" id="CHEBI:18420"/>
    </ligand>
</feature>
<dbReference type="PANTHER" id="PTHR30218:SF0">
    <property type="entry name" value="POLYPHOSPHATE KINASE"/>
    <property type="match status" value="1"/>
</dbReference>
<dbReference type="NCBIfam" id="NF003921">
    <property type="entry name" value="PRK05443.2-2"/>
    <property type="match status" value="1"/>
</dbReference>
<evidence type="ECO:0000259" key="10">
    <source>
        <dbReference type="Pfam" id="PF13090"/>
    </source>
</evidence>
<dbReference type="AlphaFoldDB" id="A0A0W0VLJ3"/>
<reference evidence="12 13" key="1">
    <citation type="submission" date="2015-11" db="EMBL/GenBank/DDBJ databases">
        <title>Genomic analysis of 38 Legionella species identifies large and diverse effector repertoires.</title>
        <authorList>
            <person name="Burstein D."/>
            <person name="Amaro F."/>
            <person name="Zusman T."/>
            <person name="Lifshitz Z."/>
            <person name="Cohen O."/>
            <person name="Gilbert J.A."/>
            <person name="Pupko T."/>
            <person name="Shuman H.A."/>
            <person name="Segal G."/>
        </authorList>
    </citation>
    <scope>NUCLEOTIDE SEQUENCE [LARGE SCALE GENOMIC DNA]</scope>
    <source>
        <strain evidence="12 13">ATCC 49751</strain>
    </source>
</reference>
<evidence type="ECO:0000259" key="9">
    <source>
        <dbReference type="Pfam" id="PF13089"/>
    </source>
</evidence>
<evidence type="ECO:0000256" key="1">
    <source>
        <dbReference type="ARBA" id="ARBA00022553"/>
    </source>
</evidence>
<gene>
    <name evidence="6" type="primary">ppk</name>
    <name evidence="12" type="ORF">Llan_1733</name>
</gene>
<dbReference type="CDD" id="cd09168">
    <property type="entry name" value="PLDc_PaPPK1_C2_like"/>
    <property type="match status" value="1"/>
</dbReference>
<keyword evidence="6" id="KW-0479">Metal-binding</keyword>
<dbReference type="InterPro" id="IPR025198">
    <property type="entry name" value="PPK_N_dom"/>
</dbReference>
<keyword evidence="6" id="KW-0460">Magnesium</keyword>